<accession>A0A7D4TFB3</accession>
<feature type="transmembrane region" description="Helical" evidence="2">
    <location>
        <begin position="330"/>
        <end position="355"/>
    </location>
</feature>
<dbReference type="InterPro" id="IPR025645">
    <property type="entry name" value="DUF4349"/>
</dbReference>
<keyword evidence="2" id="KW-0812">Transmembrane</keyword>
<evidence type="ECO:0000256" key="1">
    <source>
        <dbReference type="SAM" id="Coils"/>
    </source>
</evidence>
<dbReference type="Pfam" id="PF14257">
    <property type="entry name" value="DUF4349"/>
    <property type="match status" value="1"/>
</dbReference>
<evidence type="ECO:0000256" key="2">
    <source>
        <dbReference type="SAM" id="Phobius"/>
    </source>
</evidence>
<reference evidence="4 5" key="1">
    <citation type="submission" date="2020-05" db="EMBL/GenBank/DDBJ databases">
        <title>Strain PA2F3 complete genome.</title>
        <authorList>
            <person name="Kim Y.-S."/>
            <person name="Kim S.-J."/>
            <person name="Jung H.-k."/>
            <person name="Kim S.-E."/>
            <person name="Kim K.-H."/>
        </authorList>
    </citation>
    <scope>NUCLEOTIDE SEQUENCE [LARGE SCALE GENOMIC DNA]</scope>
    <source>
        <strain evidence="4 5">PA2F3</strain>
    </source>
</reference>
<proteinExistence type="predicted"/>
<feature type="transmembrane region" description="Helical" evidence="2">
    <location>
        <begin position="48"/>
        <end position="69"/>
    </location>
</feature>
<organism evidence="4 5">
    <name type="scientific">Microbacterium hominis</name>
    <dbReference type="NCBI Taxonomy" id="162426"/>
    <lineage>
        <taxon>Bacteria</taxon>
        <taxon>Bacillati</taxon>
        <taxon>Actinomycetota</taxon>
        <taxon>Actinomycetes</taxon>
        <taxon>Micrococcales</taxon>
        <taxon>Microbacteriaceae</taxon>
        <taxon>Microbacterium</taxon>
    </lineage>
</organism>
<name>A0A7D4TFB3_9MICO</name>
<keyword evidence="2" id="KW-1133">Transmembrane helix</keyword>
<protein>
    <submittedName>
        <fullName evidence="4">DUF4349 domain-containing protein</fullName>
    </submittedName>
</protein>
<evidence type="ECO:0000259" key="3">
    <source>
        <dbReference type="Pfam" id="PF14257"/>
    </source>
</evidence>
<keyword evidence="2" id="KW-0472">Membrane</keyword>
<keyword evidence="1" id="KW-0175">Coiled coil</keyword>
<gene>
    <name evidence="4" type="ORF">HQM25_07580</name>
</gene>
<feature type="coiled-coil region" evidence="1">
    <location>
        <begin position="268"/>
        <end position="295"/>
    </location>
</feature>
<dbReference type="RefSeq" id="WP_172989681.1">
    <property type="nucleotide sequence ID" value="NZ_CP054038.1"/>
</dbReference>
<dbReference type="Proteomes" id="UP000502498">
    <property type="component" value="Chromosome"/>
</dbReference>
<evidence type="ECO:0000313" key="4">
    <source>
        <dbReference type="EMBL" id="QKJ19240.1"/>
    </source>
</evidence>
<dbReference type="AlphaFoldDB" id="A0A7D4TFB3"/>
<evidence type="ECO:0000313" key="5">
    <source>
        <dbReference type="Proteomes" id="UP000502498"/>
    </source>
</evidence>
<feature type="domain" description="DUF4349" evidence="3">
    <location>
        <begin position="122"/>
        <end position="352"/>
    </location>
</feature>
<sequence>MNTSSSTQTRDLPELAASRIDEIERELFDGIARERGARERQRARRGRIWIGGAAAAAVLIVAAVIAPSVGTLVSGGSAADTAASPELLPGIAVEESARDGALSSGDTATGGAVASAQDEGAREIIANASAQLTVDDVADAARGIGEEAARLGGYVESMNIDITAQGAGSSGAEPGVGPDGLVVVDTFPFPQGAWVSVRVPSDSLPEMIEGLDEFGEVTASSISRQDVTEQTVDLRARIEVAQASVDRLTALMAEAASVSDVIAAESALAERQATLESYQQQLESLESQIDLSGLTVTLTRETVPVEADPAGFADGLAAGWNGLVATLNGIVIALGFLLPWLFVAGAAALIVWGVLRLRRRRRASVDVEP</sequence>
<dbReference type="EMBL" id="CP054038">
    <property type="protein sequence ID" value="QKJ19240.1"/>
    <property type="molecule type" value="Genomic_DNA"/>
</dbReference>